<dbReference type="RefSeq" id="WP_106672826.1">
    <property type="nucleotide sequence ID" value="NZ_BMFE01000004.1"/>
</dbReference>
<comment type="caution">
    <text evidence="2">The sequence shown here is derived from an EMBL/GenBank/DDBJ whole genome shotgun (WGS) entry which is preliminary data.</text>
</comment>
<evidence type="ECO:0000313" key="2">
    <source>
        <dbReference type="EMBL" id="PSF07528.1"/>
    </source>
</evidence>
<accession>A0A2T1KBV5</accession>
<evidence type="ECO:0000256" key="1">
    <source>
        <dbReference type="SAM" id="MobiDB-lite"/>
    </source>
</evidence>
<keyword evidence="3" id="KW-1185">Reference proteome</keyword>
<proteinExistence type="predicted"/>
<dbReference type="OrthoDB" id="6172510at2"/>
<feature type="region of interest" description="Disordered" evidence="1">
    <location>
        <begin position="591"/>
        <end position="610"/>
    </location>
</feature>
<dbReference type="AlphaFoldDB" id="A0A2T1KBV5"/>
<evidence type="ECO:0000313" key="3">
    <source>
        <dbReference type="Proteomes" id="UP000238385"/>
    </source>
</evidence>
<reference evidence="2 3" key="1">
    <citation type="submission" date="2018-03" db="EMBL/GenBank/DDBJ databases">
        <title>Marinobacter brunus sp. nov., a marine bacterium of Gamma-proteobacteria isolated from the surface seawater of the South China Sea.</title>
        <authorList>
            <person name="Cheng H."/>
            <person name="Wu Y.-H."/>
            <person name="Xamxidin M."/>
            <person name="Xu X.-W."/>
        </authorList>
    </citation>
    <scope>NUCLEOTIDE SEQUENCE [LARGE SCALE GENOMIC DNA]</scope>
    <source>
        <strain evidence="2 3">JCM 30472</strain>
    </source>
</reference>
<sequence length="1062" mass="119573">MDDVQTSNGADNTIELPEPSYECSQESTSAEASDCSSTNYASLIYITGQRCFWLLTDEALNAIQKSTASLSQVIKADQVSERIEGLKAIGISDLFMPPHPRTFLPKMLQDEWKGAERDRDRIETEAAALADSFKELNDEYASLFHEVRNSPNISKATKQRYNDIANTHYSAKRDVPRKHRELRASIHKCTKRIEELQDMGFSAAESAGFVVQDNTLYSPHQQKVFQLLREYKKAKTDFLNHELPDEAKYHTFMRLCRGHGRSVECQLSPTKENLVEIEEFLEEYYGHFSHIGPYLKKAIELASNGVAVAEYVLAHHDDIRTGLDKLSGYHQMERDYRKVESDLESAVVDWAKVLGRNGPIPKVEIEQYRKRLEEHRGRMYRFQKETEALSRKMEPVRLFVWNPDDFAAEPFKVLMKPGMPLREYTQIGNDKVLNHFCLNDLPGVVRHVDGVHPLPEHDVYSQETAEHIALSLKKAQKSEHDEILERVLTGLGCQKLDMAPAWFSDRGLFHHDLFYAQVQAKYSVSALQSEEDKEKWGINLRSVLFEKDARKHLMVFDDSYMAQFSRYVLGGIDRDVADYVRTNVKISAQSSFSGPDSGVEGTTKIRENGEQGDGMKVEYGLASASVGGRLTVMQGHLDLFDIRLPEPQNARPFKVRYETKNGPAKMHVGRFYCELNAKLTGYVGANVMLTGGLGIEVEKGKGLTLSGINNGMPEGQMDAFAGAQVGVVASTSLYWNLPDEVRKKVNYMRAHEPVEEWACVGMLSAGLTASWGVGYSRSFQLGMNNGKLVFVGDAGMTTGLGLKGKLAFEIDFKTVSYWMAVVQNELHKNDYRHIEWVTPGAFDFLSMLSYLQLTTALDASFFAARQLSFVQEVFDSINKSERAGMVALRIVEAIDDPDADSGPSGQPVSGLGNYGTKSVDYQEWFRGLQPEAIGPLLHNLVSKPVDYVGEDGVRRSSEEMLKIQQASILQCLKWMSKAEDTFPGSFREVTPNRPQRQFEESVIRMNAHGTKPEGGSLLAARNNVARLDEFMSQELVGAQDIVRFQEYRALLKNLSSHLWGHV</sequence>
<name>A0A2T1KBV5_9GAMM</name>
<protein>
    <submittedName>
        <fullName evidence="2">Uncharacterized protein</fullName>
    </submittedName>
</protein>
<gene>
    <name evidence="2" type="ORF">C7H08_13880</name>
</gene>
<dbReference type="Proteomes" id="UP000238385">
    <property type="component" value="Unassembled WGS sequence"/>
</dbReference>
<feature type="compositionally biased region" description="Polar residues" evidence="1">
    <location>
        <begin position="1"/>
        <end position="11"/>
    </location>
</feature>
<dbReference type="EMBL" id="PXNN01000016">
    <property type="protein sequence ID" value="PSF07528.1"/>
    <property type="molecule type" value="Genomic_DNA"/>
</dbReference>
<feature type="region of interest" description="Disordered" evidence="1">
    <location>
        <begin position="1"/>
        <end position="29"/>
    </location>
</feature>
<organism evidence="2 3">
    <name type="scientific">Marinobacter halophilus</name>
    <dbReference type="NCBI Taxonomy" id="1323740"/>
    <lineage>
        <taxon>Bacteria</taxon>
        <taxon>Pseudomonadati</taxon>
        <taxon>Pseudomonadota</taxon>
        <taxon>Gammaproteobacteria</taxon>
        <taxon>Pseudomonadales</taxon>
        <taxon>Marinobacteraceae</taxon>
        <taxon>Marinobacter</taxon>
    </lineage>
</organism>